<dbReference type="EC" id="2.4.2.3" evidence="1"/>
<proteinExistence type="predicted"/>
<dbReference type="Gene3D" id="3.40.50.1580">
    <property type="entry name" value="Nucleoside phosphorylase domain"/>
    <property type="match status" value="1"/>
</dbReference>
<evidence type="ECO:0000256" key="3">
    <source>
        <dbReference type="ARBA" id="ARBA00048447"/>
    </source>
</evidence>
<dbReference type="InterPro" id="IPR000845">
    <property type="entry name" value="Nucleoside_phosphorylase_d"/>
</dbReference>
<dbReference type="Pfam" id="PF01048">
    <property type="entry name" value="PNP_UDP_1"/>
    <property type="match status" value="1"/>
</dbReference>
<name>A0AA41K589_9FIRM</name>
<dbReference type="GO" id="GO:0005829">
    <property type="term" value="C:cytosol"/>
    <property type="evidence" value="ECO:0007669"/>
    <property type="project" value="TreeGrafter"/>
</dbReference>
<gene>
    <name evidence="5" type="ORF">GPL26_06615</name>
</gene>
<comment type="caution">
    <text evidence="5">The sequence shown here is derived from an EMBL/GenBank/DDBJ whole genome shotgun (WGS) entry which is preliminary data.</text>
</comment>
<feature type="domain" description="Nucleoside phosphorylase" evidence="4">
    <location>
        <begin position="18"/>
        <end position="217"/>
    </location>
</feature>
<dbReference type="EMBL" id="WQPS01000005">
    <property type="protein sequence ID" value="MBT9809320.1"/>
    <property type="molecule type" value="Genomic_DNA"/>
</dbReference>
<sequence length="258" mass="28150">MGEQKTMHLDITSDQVGKYVFLPGSVERAALIAEHFDNPVKIAHKREFLTYTGTLEGVPVTVTSTGIGGPSACIAIEELHSCGAHTMMRVGSAASTSQKVKIGDVVIPNGAVRMEGTGNHYLPFEFPAVPDFEMLKALETAALKLGHPYNVGITITKDSYYTEAEPETKPVYEELKYKWDSYVKGGATNTSMECAVLFLIGASLGIRTSSVMISATNFGEYSNDAADYPDRWEQRAIEVGIEAMRQIILQDKEKGITM</sequence>
<dbReference type="GO" id="GO:0009116">
    <property type="term" value="P:nucleoside metabolic process"/>
    <property type="evidence" value="ECO:0007669"/>
    <property type="project" value="InterPro"/>
</dbReference>
<dbReference type="PANTHER" id="PTHR43691:SF11">
    <property type="entry name" value="FI09636P-RELATED"/>
    <property type="match status" value="1"/>
</dbReference>
<dbReference type="SUPFAM" id="SSF53167">
    <property type="entry name" value="Purine and uridine phosphorylases"/>
    <property type="match status" value="1"/>
</dbReference>
<dbReference type="PANTHER" id="PTHR43691">
    <property type="entry name" value="URIDINE PHOSPHORYLASE"/>
    <property type="match status" value="1"/>
</dbReference>
<dbReference type="GO" id="GO:0004850">
    <property type="term" value="F:uridine phosphorylase activity"/>
    <property type="evidence" value="ECO:0007669"/>
    <property type="project" value="UniProtKB-EC"/>
</dbReference>
<dbReference type="InterPro" id="IPR035994">
    <property type="entry name" value="Nucleoside_phosphorylase_sf"/>
</dbReference>
<dbReference type="Proteomes" id="UP000708338">
    <property type="component" value="Unassembled WGS sequence"/>
</dbReference>
<accession>A0AA41K589</accession>
<dbReference type="AlphaFoldDB" id="A0AA41K589"/>
<evidence type="ECO:0000313" key="6">
    <source>
        <dbReference type="Proteomes" id="UP000708338"/>
    </source>
</evidence>
<evidence type="ECO:0000313" key="5">
    <source>
        <dbReference type="EMBL" id="MBT9809320.1"/>
    </source>
</evidence>
<protein>
    <recommendedName>
        <fullName evidence="2">Uridine phosphorylase</fullName>
        <ecNumber evidence="1">2.4.2.3</ecNumber>
    </recommendedName>
</protein>
<evidence type="ECO:0000256" key="1">
    <source>
        <dbReference type="ARBA" id="ARBA00011888"/>
    </source>
</evidence>
<dbReference type="CDD" id="cd17767">
    <property type="entry name" value="UP_EcUdp-like"/>
    <property type="match status" value="1"/>
</dbReference>
<evidence type="ECO:0000259" key="4">
    <source>
        <dbReference type="Pfam" id="PF01048"/>
    </source>
</evidence>
<dbReference type="RefSeq" id="WP_007865330.1">
    <property type="nucleotide sequence ID" value="NZ_CABJDD010000001.1"/>
</dbReference>
<comment type="catalytic activity">
    <reaction evidence="3">
        <text>uridine + phosphate = alpha-D-ribose 1-phosphate + uracil</text>
        <dbReference type="Rhea" id="RHEA:24388"/>
        <dbReference type="ChEBI" id="CHEBI:16704"/>
        <dbReference type="ChEBI" id="CHEBI:17568"/>
        <dbReference type="ChEBI" id="CHEBI:43474"/>
        <dbReference type="ChEBI" id="CHEBI:57720"/>
        <dbReference type="EC" id="2.4.2.3"/>
    </reaction>
</comment>
<evidence type="ECO:0000256" key="2">
    <source>
        <dbReference type="ARBA" id="ARBA00021980"/>
    </source>
</evidence>
<organism evidence="5 6">
    <name type="scientific">Enterocloster citroniae</name>
    <dbReference type="NCBI Taxonomy" id="358743"/>
    <lineage>
        <taxon>Bacteria</taxon>
        <taxon>Bacillati</taxon>
        <taxon>Bacillota</taxon>
        <taxon>Clostridia</taxon>
        <taxon>Lachnospirales</taxon>
        <taxon>Lachnospiraceae</taxon>
        <taxon>Enterocloster</taxon>
    </lineage>
</organism>
<reference evidence="5" key="1">
    <citation type="journal article" date="2021" name="Gut Microbes">
        <title>A synthetic consortium of 100 gut commensals modulates the composition and function in a colon model of the microbiome of elderly subjects.</title>
        <authorList>
            <person name="Perez M."/>
            <person name="Ntemiri A."/>
            <person name="Tan H."/>
            <person name="Harris H.M.B."/>
            <person name="Roager H.M."/>
            <person name="Ribiere C."/>
            <person name="O'Toole P.W."/>
        </authorList>
    </citation>
    <scope>NUCLEOTIDE SEQUENCE</scope>
    <source>
        <strain evidence="5">MCC335</strain>
    </source>
</reference>